<dbReference type="EC" id="1.-.-.-" evidence="6"/>
<dbReference type="InterPro" id="IPR050346">
    <property type="entry name" value="FMO-like"/>
</dbReference>
<dbReference type="GO" id="GO:0050661">
    <property type="term" value="F:NADP binding"/>
    <property type="evidence" value="ECO:0007669"/>
    <property type="project" value="InterPro"/>
</dbReference>
<keyword evidence="5 6" id="KW-0560">Oxidoreductase</keyword>
<keyword evidence="2 6" id="KW-0285">Flavoprotein</keyword>
<dbReference type="SUPFAM" id="SSF51905">
    <property type="entry name" value="FAD/NAD(P)-binding domain"/>
    <property type="match status" value="2"/>
</dbReference>
<proteinExistence type="inferred from homology"/>
<dbReference type="GO" id="GO:0050660">
    <property type="term" value="F:flavin adenine dinucleotide binding"/>
    <property type="evidence" value="ECO:0007669"/>
    <property type="project" value="InterPro"/>
</dbReference>
<dbReference type="EnsemblPlants" id="Kaladp0016s0211.1.v1.1">
    <property type="protein sequence ID" value="Kaladp0016s0211.1.v1.1"/>
    <property type="gene ID" value="Kaladp0016s0211.v1.1"/>
</dbReference>
<dbReference type="OMA" id="VANIPDF"/>
<reference evidence="7" key="1">
    <citation type="submission" date="2021-01" db="UniProtKB">
        <authorList>
            <consortium name="EnsemblPlants"/>
        </authorList>
    </citation>
    <scope>IDENTIFICATION</scope>
</reference>
<keyword evidence="3 6" id="KW-0274">FAD</keyword>
<dbReference type="Gene3D" id="3.50.50.60">
    <property type="entry name" value="FAD/NAD(P)-binding domain"/>
    <property type="match status" value="2"/>
</dbReference>
<protein>
    <recommendedName>
        <fullName evidence="6">Flavin-containing monooxygenase</fullName>
        <ecNumber evidence="6">1.-.-.-</ecNumber>
    </recommendedName>
</protein>
<evidence type="ECO:0000256" key="2">
    <source>
        <dbReference type="ARBA" id="ARBA00022630"/>
    </source>
</evidence>
<dbReference type="InterPro" id="IPR020946">
    <property type="entry name" value="Flavin_mOase-like"/>
</dbReference>
<dbReference type="Proteomes" id="UP000594263">
    <property type="component" value="Unplaced"/>
</dbReference>
<dbReference type="PANTHER" id="PTHR23023">
    <property type="entry name" value="DIMETHYLANILINE MONOOXYGENASE"/>
    <property type="match status" value="1"/>
</dbReference>
<evidence type="ECO:0000256" key="5">
    <source>
        <dbReference type="ARBA" id="ARBA00023002"/>
    </source>
</evidence>
<dbReference type="GO" id="GO:0004499">
    <property type="term" value="F:N,N-dimethylaniline monooxygenase activity"/>
    <property type="evidence" value="ECO:0007669"/>
    <property type="project" value="InterPro"/>
</dbReference>
<evidence type="ECO:0000256" key="6">
    <source>
        <dbReference type="RuleBase" id="RU361177"/>
    </source>
</evidence>
<dbReference type="Pfam" id="PF00743">
    <property type="entry name" value="FMO-like"/>
    <property type="match status" value="1"/>
</dbReference>
<dbReference type="FunFam" id="3.50.50.60:FF:000403">
    <property type="entry name" value="Flavin-containing monooxygenase"/>
    <property type="match status" value="1"/>
</dbReference>
<evidence type="ECO:0000256" key="4">
    <source>
        <dbReference type="ARBA" id="ARBA00022857"/>
    </source>
</evidence>
<dbReference type="Gramene" id="Kaladp0016s0211.1.v1.1">
    <property type="protein sequence ID" value="Kaladp0016s0211.1.v1.1"/>
    <property type="gene ID" value="Kaladp0016s0211.v1.1"/>
</dbReference>
<comment type="similarity">
    <text evidence="1 6">Belongs to the FMO family.</text>
</comment>
<dbReference type="FunFam" id="3.50.50.60:FF:000169">
    <property type="entry name" value="Flavin-containing monooxygenase"/>
    <property type="match status" value="1"/>
</dbReference>
<name>A0A7N0SZX8_KALFE</name>
<dbReference type="AlphaFoldDB" id="A0A7N0SZX8"/>
<dbReference type="PROSITE" id="PS51257">
    <property type="entry name" value="PROKAR_LIPOPROTEIN"/>
    <property type="match status" value="1"/>
</dbReference>
<keyword evidence="6" id="KW-0503">Monooxygenase</keyword>
<evidence type="ECO:0000256" key="3">
    <source>
        <dbReference type="ARBA" id="ARBA00022827"/>
    </source>
</evidence>
<accession>A0A7N0SZX8</accession>
<evidence type="ECO:0000313" key="8">
    <source>
        <dbReference type="Proteomes" id="UP000594263"/>
    </source>
</evidence>
<keyword evidence="8" id="KW-1185">Reference proteome</keyword>
<evidence type="ECO:0000256" key="1">
    <source>
        <dbReference type="ARBA" id="ARBA00009183"/>
    </source>
</evidence>
<dbReference type="InterPro" id="IPR036188">
    <property type="entry name" value="FAD/NAD-bd_sf"/>
</dbReference>
<dbReference type="InterPro" id="IPR000960">
    <property type="entry name" value="Flavin_mOase"/>
</dbReference>
<sequence>MERKVAIVGAGLSGLIACKYVLSKGYKPIVFESKSKLGGVWTKTVETTKLQSEKDSYQFSDFPWPESLETVHPDKDQVLAYIESYAQHFDLARHIRFSTKVVSIAYDGADEEEMNAWSMWGGTGEGFSNKGKWNINAENTSTSASEVHRVDFLILCLGRFSEVPNIPDFPPNKGPEVFQGQVIHAKDYIDMDYDKAANFVKGKRVTIVGSMKFAMDIAAECSAVNGKDNPCTMLRRTCHWILPDLRPWGVPFALLYFNRFSELLLRKPGQGFLHNILSTALSPVSWSISKFVESYVKWKLPLAKYGLVPEHSFLDDISSCTFAIWPDNFFDRVDSGSIVLKKADGFGFCKQGVTLNGELEPVKSDLVILATGFNGEQKLREIFASPRLQGLITGSASSIVPLYRQCVHPRIPQLAVIGFSESASNLFTSEMRSKWVAELLDGSFSLPSVAEMEKDIREWDGYIKGYSGSNYRRSCIAALHIWYSDQLCKDMGLNPKRKNGFLAELFQPYGPLDYQPKNSKSQ</sequence>
<organism evidence="7 8">
    <name type="scientific">Kalanchoe fedtschenkoi</name>
    <name type="common">Lavender scallops</name>
    <name type="synonym">South American air plant</name>
    <dbReference type="NCBI Taxonomy" id="63787"/>
    <lineage>
        <taxon>Eukaryota</taxon>
        <taxon>Viridiplantae</taxon>
        <taxon>Streptophyta</taxon>
        <taxon>Embryophyta</taxon>
        <taxon>Tracheophyta</taxon>
        <taxon>Spermatophyta</taxon>
        <taxon>Magnoliopsida</taxon>
        <taxon>eudicotyledons</taxon>
        <taxon>Gunneridae</taxon>
        <taxon>Pentapetalae</taxon>
        <taxon>Saxifragales</taxon>
        <taxon>Crassulaceae</taxon>
        <taxon>Kalanchoe</taxon>
    </lineage>
</organism>
<dbReference type="PIRSF" id="PIRSF000332">
    <property type="entry name" value="FMO"/>
    <property type="match status" value="1"/>
</dbReference>
<keyword evidence="4" id="KW-0521">NADP</keyword>
<evidence type="ECO:0000313" key="7">
    <source>
        <dbReference type="EnsemblPlants" id="Kaladp0016s0211.1.v1.1"/>
    </source>
</evidence>
<comment type="cofactor">
    <cofactor evidence="6">
        <name>FAD</name>
        <dbReference type="ChEBI" id="CHEBI:57692"/>
    </cofactor>
</comment>